<comment type="caution">
    <text evidence="1">The sequence shown here is derived from an EMBL/GenBank/DDBJ whole genome shotgun (WGS) entry which is preliminary data.</text>
</comment>
<evidence type="ECO:0000313" key="2">
    <source>
        <dbReference type="Proteomes" id="UP001157960"/>
    </source>
</evidence>
<name>A0ABY1NG90_9FLAO</name>
<proteinExistence type="predicted"/>
<gene>
    <name evidence="1" type="ORF">SAMN06264346_1022</name>
</gene>
<reference evidence="1 2" key="1">
    <citation type="submission" date="2017-05" db="EMBL/GenBank/DDBJ databases">
        <authorList>
            <person name="Varghese N."/>
            <person name="Submissions S."/>
        </authorList>
    </citation>
    <scope>NUCLEOTIDE SEQUENCE [LARGE SCALE GENOMIC DNA]</scope>
    <source>
        <strain evidence="1 2">DSM 28214</strain>
    </source>
</reference>
<keyword evidence="2" id="KW-1185">Reference proteome</keyword>
<dbReference type="EMBL" id="FXTZ01000002">
    <property type="protein sequence ID" value="SMP08833.1"/>
    <property type="molecule type" value="Genomic_DNA"/>
</dbReference>
<sequence length="43" mass="5116">MVLYIHRIIHFKVLKRCFWTFSIAENAGKIKDLSNEKISISKH</sequence>
<dbReference type="Proteomes" id="UP001157960">
    <property type="component" value="Unassembled WGS sequence"/>
</dbReference>
<evidence type="ECO:0000313" key="1">
    <source>
        <dbReference type="EMBL" id="SMP08833.1"/>
    </source>
</evidence>
<protein>
    <submittedName>
        <fullName evidence="1">Uncharacterized protein</fullName>
    </submittedName>
</protein>
<organism evidence="1 2">
    <name type="scientific">Chryseobacterium profundimaris</name>
    <dbReference type="NCBI Taxonomy" id="1387275"/>
    <lineage>
        <taxon>Bacteria</taxon>
        <taxon>Pseudomonadati</taxon>
        <taxon>Bacteroidota</taxon>
        <taxon>Flavobacteriia</taxon>
        <taxon>Flavobacteriales</taxon>
        <taxon>Weeksellaceae</taxon>
        <taxon>Chryseobacterium group</taxon>
        <taxon>Chryseobacterium</taxon>
    </lineage>
</organism>
<accession>A0ABY1NG90</accession>